<protein>
    <submittedName>
        <fullName evidence="4">SURF6 domain-containing protein</fullName>
    </submittedName>
</protein>
<evidence type="ECO:0000256" key="1">
    <source>
        <dbReference type="SAM" id="MobiDB-lite"/>
    </source>
</evidence>
<feature type="region of interest" description="Disordered" evidence="1">
    <location>
        <begin position="100"/>
        <end position="123"/>
    </location>
</feature>
<sequence length="217" mass="24353">MEKSVGLTACFAEILNQLGLSRSQRRVLRNFNNFLSGKGKFKDTEHASAASAGCEDQLIGSSELAKCQRLIKPQGSEDAEIVDHKTVKFWGTKRKFKDVGEDNVKNNDEDDGRQVGQEGKSVKKEANLNVRTKFDNSKGNNIASNRDGGQPIRAAKLLKIEKKVKVKNSKDLAFVDNTNDANRSKQLSARRRRWQAKQDRMLKRAKETGVPYEAIMK</sequence>
<dbReference type="EMBL" id="UYWX01004950">
    <property type="protein sequence ID" value="VDM25352.1"/>
    <property type="molecule type" value="Genomic_DNA"/>
</dbReference>
<keyword evidence="3" id="KW-1185">Reference proteome</keyword>
<evidence type="ECO:0000313" key="2">
    <source>
        <dbReference type="EMBL" id="VDM25352.1"/>
    </source>
</evidence>
<organism evidence="4">
    <name type="scientific">Hydatigena taeniaeformis</name>
    <name type="common">Feline tapeworm</name>
    <name type="synonym">Taenia taeniaeformis</name>
    <dbReference type="NCBI Taxonomy" id="6205"/>
    <lineage>
        <taxon>Eukaryota</taxon>
        <taxon>Metazoa</taxon>
        <taxon>Spiralia</taxon>
        <taxon>Lophotrochozoa</taxon>
        <taxon>Platyhelminthes</taxon>
        <taxon>Cestoda</taxon>
        <taxon>Eucestoda</taxon>
        <taxon>Cyclophyllidea</taxon>
        <taxon>Taeniidae</taxon>
        <taxon>Hydatigera</taxon>
    </lineage>
</organism>
<reference evidence="2 3" key="2">
    <citation type="submission" date="2018-11" db="EMBL/GenBank/DDBJ databases">
        <authorList>
            <consortium name="Pathogen Informatics"/>
        </authorList>
    </citation>
    <scope>NUCLEOTIDE SEQUENCE [LARGE SCALE GENOMIC DNA]</scope>
</reference>
<dbReference type="AlphaFoldDB" id="A0A0R3WV69"/>
<accession>A0A0R3WV69</accession>
<gene>
    <name evidence="2" type="ORF">TTAC_LOCUS4644</name>
</gene>
<evidence type="ECO:0000313" key="3">
    <source>
        <dbReference type="Proteomes" id="UP000274429"/>
    </source>
</evidence>
<feature type="region of interest" description="Disordered" evidence="1">
    <location>
        <begin position="183"/>
        <end position="202"/>
    </location>
</feature>
<reference evidence="4" key="1">
    <citation type="submission" date="2017-02" db="UniProtKB">
        <authorList>
            <consortium name="WormBaseParasite"/>
        </authorList>
    </citation>
    <scope>IDENTIFICATION</scope>
</reference>
<dbReference type="WBParaSite" id="TTAC_0000465901-mRNA-1">
    <property type="protein sequence ID" value="TTAC_0000465901-mRNA-1"/>
    <property type="gene ID" value="TTAC_0000465901"/>
</dbReference>
<dbReference type="Proteomes" id="UP000274429">
    <property type="component" value="Unassembled WGS sequence"/>
</dbReference>
<proteinExistence type="predicted"/>
<evidence type="ECO:0000313" key="4">
    <source>
        <dbReference type="WBParaSite" id="TTAC_0000465901-mRNA-1"/>
    </source>
</evidence>
<name>A0A0R3WV69_HYDTA</name>